<dbReference type="GO" id="GO:0003677">
    <property type="term" value="F:DNA binding"/>
    <property type="evidence" value="ECO:0007669"/>
    <property type="project" value="UniProtKB-KW"/>
</dbReference>
<dbReference type="RefSeq" id="WP_091972074.1">
    <property type="nucleotide sequence ID" value="NZ_FOPM01000011.1"/>
</dbReference>
<feature type="domain" description="HigA2-like helix-turn-helix" evidence="1">
    <location>
        <begin position="17"/>
        <end position="89"/>
    </location>
</feature>
<dbReference type="OrthoDB" id="9788479at2"/>
<keyword evidence="2" id="KW-0238">DNA-binding</keyword>
<dbReference type="EMBL" id="FOPM01000011">
    <property type="protein sequence ID" value="SFG79873.1"/>
    <property type="molecule type" value="Genomic_DNA"/>
</dbReference>
<reference evidence="3" key="1">
    <citation type="submission" date="2016-10" db="EMBL/GenBank/DDBJ databases">
        <authorList>
            <person name="Varghese N."/>
            <person name="Submissions S."/>
        </authorList>
    </citation>
    <scope>NUCLEOTIDE SEQUENCE [LARGE SCALE GENOMIC DNA]</scope>
    <source>
        <strain evidence="3">Gh-105</strain>
    </source>
</reference>
<dbReference type="AlphaFoldDB" id="A0A1I2US63"/>
<dbReference type="InterPro" id="IPR010982">
    <property type="entry name" value="Lambda_DNA-bd_dom_sf"/>
</dbReference>
<dbReference type="InterPro" id="IPR039554">
    <property type="entry name" value="HigA2-like_HTH"/>
</dbReference>
<organism evidence="2 3">
    <name type="scientific">Methylobacterium gossipiicola</name>
    <dbReference type="NCBI Taxonomy" id="582675"/>
    <lineage>
        <taxon>Bacteria</taxon>
        <taxon>Pseudomonadati</taxon>
        <taxon>Pseudomonadota</taxon>
        <taxon>Alphaproteobacteria</taxon>
        <taxon>Hyphomicrobiales</taxon>
        <taxon>Methylobacteriaceae</taxon>
        <taxon>Methylobacterium</taxon>
    </lineage>
</organism>
<dbReference type="InterPro" id="IPR001387">
    <property type="entry name" value="Cro/C1-type_HTH"/>
</dbReference>
<protein>
    <submittedName>
        <fullName evidence="2">Predicted DNA-binding protein, contains XRE-type HTH domain</fullName>
    </submittedName>
</protein>
<keyword evidence="3" id="KW-1185">Reference proteome</keyword>
<name>A0A1I2US63_9HYPH</name>
<dbReference type="SUPFAM" id="SSF47413">
    <property type="entry name" value="lambda repressor-like DNA-binding domains"/>
    <property type="match status" value="1"/>
</dbReference>
<dbReference type="Pfam" id="PF13744">
    <property type="entry name" value="HTH_37"/>
    <property type="match status" value="1"/>
</dbReference>
<dbReference type="Gene3D" id="1.10.260.40">
    <property type="entry name" value="lambda repressor-like DNA-binding domains"/>
    <property type="match status" value="1"/>
</dbReference>
<dbReference type="CDD" id="cd00093">
    <property type="entry name" value="HTH_XRE"/>
    <property type="match status" value="1"/>
</dbReference>
<sequence>MEVQTFDDVFDALANTPAEAASMKARADLLGALVAHVKSWGVTQEVAAVRLGVTRPRINDLLRGKLGKFSLDALVDMATAAGLKLEIRIAEAA</sequence>
<accession>A0A1I2US63</accession>
<evidence type="ECO:0000259" key="1">
    <source>
        <dbReference type="Pfam" id="PF13744"/>
    </source>
</evidence>
<gene>
    <name evidence="2" type="ORF">SAMN05192565_111134</name>
</gene>
<proteinExistence type="predicted"/>
<evidence type="ECO:0000313" key="2">
    <source>
        <dbReference type="EMBL" id="SFG79873.1"/>
    </source>
</evidence>
<dbReference type="STRING" id="582675.SAMN05192565_111134"/>
<evidence type="ECO:0000313" key="3">
    <source>
        <dbReference type="Proteomes" id="UP000199229"/>
    </source>
</evidence>
<dbReference type="Proteomes" id="UP000199229">
    <property type="component" value="Unassembled WGS sequence"/>
</dbReference>